<dbReference type="EMBL" id="CM017321">
    <property type="protein sequence ID" value="KAE7998988.1"/>
    <property type="molecule type" value="Genomic_DNA"/>
</dbReference>
<reference evidence="1 2" key="1">
    <citation type="submission" date="2019-06" db="EMBL/GenBank/DDBJ databases">
        <title>A chromosomal-level reference genome of Carpinus fangiana (Coryloideae, Betulaceae).</title>
        <authorList>
            <person name="Yang X."/>
            <person name="Wang Z."/>
            <person name="Zhang L."/>
            <person name="Hao G."/>
            <person name="Liu J."/>
            <person name="Yang Y."/>
        </authorList>
    </citation>
    <scope>NUCLEOTIDE SEQUENCE [LARGE SCALE GENOMIC DNA]</scope>
    <source>
        <strain evidence="1">Cfa_2016G</strain>
        <tissue evidence="1">Leaf</tissue>
    </source>
</reference>
<sequence length="94" mass="10303">MGNGIRLNRPHVGGGAEGERERVAFGWWVPVLLVVSEGTGWWWASVLGGGGSDLVPWVSFGRPVLGWWALSVAVRWWSSVGDVADGGARCRKWW</sequence>
<accession>A0A5N6QI30</accession>
<dbReference type="AlphaFoldDB" id="A0A5N6QI30"/>
<name>A0A5N6QI30_9ROSI</name>
<keyword evidence="2" id="KW-1185">Reference proteome</keyword>
<organism evidence="1 2">
    <name type="scientific">Carpinus fangiana</name>
    <dbReference type="NCBI Taxonomy" id="176857"/>
    <lineage>
        <taxon>Eukaryota</taxon>
        <taxon>Viridiplantae</taxon>
        <taxon>Streptophyta</taxon>
        <taxon>Embryophyta</taxon>
        <taxon>Tracheophyta</taxon>
        <taxon>Spermatophyta</taxon>
        <taxon>Magnoliopsida</taxon>
        <taxon>eudicotyledons</taxon>
        <taxon>Gunneridae</taxon>
        <taxon>Pentapetalae</taxon>
        <taxon>rosids</taxon>
        <taxon>fabids</taxon>
        <taxon>Fagales</taxon>
        <taxon>Betulaceae</taxon>
        <taxon>Carpinus</taxon>
    </lineage>
</organism>
<protein>
    <submittedName>
        <fullName evidence="1">Uncharacterized protein</fullName>
    </submittedName>
</protein>
<proteinExistence type="predicted"/>
<gene>
    <name evidence="1" type="ORF">FH972_003476</name>
</gene>
<evidence type="ECO:0000313" key="2">
    <source>
        <dbReference type="Proteomes" id="UP000327013"/>
    </source>
</evidence>
<dbReference type="Proteomes" id="UP000327013">
    <property type="component" value="Chromosome 1"/>
</dbReference>
<evidence type="ECO:0000313" key="1">
    <source>
        <dbReference type="EMBL" id="KAE7998988.1"/>
    </source>
</evidence>